<feature type="region of interest" description="Disordered" evidence="1">
    <location>
        <begin position="231"/>
        <end position="256"/>
    </location>
</feature>
<reference evidence="3 4" key="1">
    <citation type="journal article" date="2016" name="Mol. Biol. Evol.">
        <title>Comparative Genomics of Early-Diverging Mushroom-Forming Fungi Provides Insights into the Origins of Lignocellulose Decay Capabilities.</title>
        <authorList>
            <person name="Nagy L.G."/>
            <person name="Riley R."/>
            <person name="Tritt A."/>
            <person name="Adam C."/>
            <person name="Daum C."/>
            <person name="Floudas D."/>
            <person name="Sun H."/>
            <person name="Yadav J.S."/>
            <person name="Pangilinan J."/>
            <person name="Larsson K.H."/>
            <person name="Matsuura K."/>
            <person name="Barry K."/>
            <person name="Labutti K."/>
            <person name="Kuo R."/>
            <person name="Ohm R.A."/>
            <person name="Bhattacharya S.S."/>
            <person name="Shirouzu T."/>
            <person name="Yoshinaga Y."/>
            <person name="Martin F.M."/>
            <person name="Grigoriev I.V."/>
            <person name="Hibbett D.S."/>
        </authorList>
    </citation>
    <scope>NUCLEOTIDE SEQUENCE [LARGE SCALE GENOMIC DNA]</scope>
    <source>
        <strain evidence="3 4">HHB12029</strain>
    </source>
</reference>
<sequence>MSTGRNNGTNADWAISSSSPAMNTGSRNNGANADAQGGHGSGPDGQMTGDWAYLQHARDPNYSGLGRGDFYGPDGLVFTIEQQDQRYQQAARQAQAFLSQRGVQSYQGNRQQQQNPNLNRTATQTRQLRPTAPVPATYEQLHDPSQGAYAVHSPYPSIASVPSTSALPTSSSGRLFCFANCSQTFATSEDRAIHQLGHHGKIGCVYCAATFKDPKQGPGCKNMYKKLTATHAGDADGDTRAASRRMPAPAHRSNPE</sequence>
<name>A0A165GN96_EXIGL</name>
<keyword evidence="4" id="KW-1185">Reference proteome</keyword>
<evidence type="ECO:0000256" key="1">
    <source>
        <dbReference type="SAM" id="MobiDB-lite"/>
    </source>
</evidence>
<dbReference type="InterPro" id="IPR013087">
    <property type="entry name" value="Znf_C2H2_type"/>
</dbReference>
<feature type="region of interest" description="Disordered" evidence="1">
    <location>
        <begin position="101"/>
        <end position="127"/>
    </location>
</feature>
<dbReference type="AlphaFoldDB" id="A0A165GN96"/>
<evidence type="ECO:0000259" key="2">
    <source>
        <dbReference type="PROSITE" id="PS00028"/>
    </source>
</evidence>
<feature type="domain" description="C2H2-type" evidence="2">
    <location>
        <begin position="177"/>
        <end position="199"/>
    </location>
</feature>
<dbReference type="EMBL" id="KV426041">
    <property type="protein sequence ID" value="KZV90771.1"/>
    <property type="molecule type" value="Genomic_DNA"/>
</dbReference>
<dbReference type="InParanoid" id="A0A165GN96"/>
<dbReference type="PROSITE" id="PS00028">
    <property type="entry name" value="ZINC_FINGER_C2H2_1"/>
    <property type="match status" value="1"/>
</dbReference>
<proteinExistence type="predicted"/>
<accession>A0A165GN96</accession>
<evidence type="ECO:0000313" key="4">
    <source>
        <dbReference type="Proteomes" id="UP000077266"/>
    </source>
</evidence>
<gene>
    <name evidence="3" type="ORF">EXIGLDRAFT_750484</name>
</gene>
<feature type="compositionally biased region" description="Polar residues" evidence="1">
    <location>
        <begin position="1"/>
        <end position="31"/>
    </location>
</feature>
<feature type="region of interest" description="Disordered" evidence="1">
    <location>
        <begin position="1"/>
        <end position="49"/>
    </location>
</feature>
<organism evidence="3 4">
    <name type="scientific">Exidia glandulosa HHB12029</name>
    <dbReference type="NCBI Taxonomy" id="1314781"/>
    <lineage>
        <taxon>Eukaryota</taxon>
        <taxon>Fungi</taxon>
        <taxon>Dikarya</taxon>
        <taxon>Basidiomycota</taxon>
        <taxon>Agaricomycotina</taxon>
        <taxon>Agaricomycetes</taxon>
        <taxon>Auriculariales</taxon>
        <taxon>Exidiaceae</taxon>
        <taxon>Exidia</taxon>
    </lineage>
</organism>
<dbReference type="Proteomes" id="UP000077266">
    <property type="component" value="Unassembled WGS sequence"/>
</dbReference>
<feature type="compositionally biased region" description="Low complexity" evidence="1">
    <location>
        <begin position="104"/>
        <end position="119"/>
    </location>
</feature>
<evidence type="ECO:0000313" key="3">
    <source>
        <dbReference type="EMBL" id="KZV90771.1"/>
    </source>
</evidence>
<protein>
    <recommendedName>
        <fullName evidence="2">C2H2-type domain-containing protein</fullName>
    </recommendedName>
</protein>